<evidence type="ECO:0000256" key="5">
    <source>
        <dbReference type="HAMAP-Rule" id="MF_00844"/>
    </source>
</evidence>
<dbReference type="GO" id="GO:0043023">
    <property type="term" value="F:ribosomal large subunit binding"/>
    <property type="evidence" value="ECO:0007669"/>
    <property type="project" value="UniProtKB-UniRule"/>
</dbReference>
<reference evidence="7" key="1">
    <citation type="submission" date="2022-04" db="EMBL/GenBank/DDBJ databases">
        <title>Complete genome sequences of Ezakiella coagulans and Fenollaria massiliensis.</title>
        <authorList>
            <person name="France M.T."/>
            <person name="Clifford J."/>
            <person name="Narina S."/>
            <person name="Rutt L."/>
            <person name="Ravel J."/>
        </authorList>
    </citation>
    <scope>NUCLEOTIDE SEQUENCE</scope>
    <source>
        <strain evidence="7">C0061C2</strain>
    </source>
</reference>
<keyword evidence="1 5" id="KW-0820">tRNA-binding</keyword>
<keyword evidence="3 5" id="KW-0694">RNA-binding</keyword>
<keyword evidence="2 5" id="KW-0699">rRNA-binding</keyword>
<dbReference type="GO" id="GO:0072344">
    <property type="term" value="P:rescue of stalled ribosome"/>
    <property type="evidence" value="ECO:0007669"/>
    <property type="project" value="UniProtKB-UniRule"/>
</dbReference>
<comment type="subunit">
    <text evidence="5">Associates with stalled 50S ribosomal subunits. Binds to RqcP.</text>
</comment>
<accession>A0A9E7DKU6</accession>
<dbReference type="PANTHER" id="PTHR15239:SF6">
    <property type="entry name" value="RIBOSOME QUALITY CONTROL COMPLEX SUBUNIT NEMF"/>
    <property type="match status" value="1"/>
</dbReference>
<feature type="coiled-coil region" evidence="5">
    <location>
        <begin position="308"/>
        <end position="336"/>
    </location>
</feature>
<name>A0A9E7DKU6_9FIRM</name>
<evidence type="ECO:0000256" key="2">
    <source>
        <dbReference type="ARBA" id="ARBA00022730"/>
    </source>
</evidence>
<dbReference type="PANTHER" id="PTHR15239">
    <property type="entry name" value="NUCLEAR EXPORT MEDIATOR FACTOR NEMF"/>
    <property type="match status" value="1"/>
</dbReference>
<dbReference type="Proteomes" id="UP000831151">
    <property type="component" value="Chromosome"/>
</dbReference>
<sequence>MSFDAIVTRALTDEFNNNYIGARVDKIYQTEKDEIMINMRSKDGSFKVLVSASSNNPRFYVSKISKENPSEAPLFSMILRKNLSGSKLVKVEQFGFDRAAQFVFSGYNEFHEEALYYLVVEIMGKYSNIVLCNENHKVIDAIKRVSNVMSSKREIEPGLIYERPPVFDRVSPINANEEDLKNMMTNNADLELRDFLMRSFLGLSTEIANKIIFDAAIDDKNLLKNLDENDTNKFISSFIKTFEEVKEKNYSFNIYKLSERKSAYNAINLNQYASLEKENFSSISELLDKYYYEKDQKDRIAQRSQNMRHTISANLKRAKNKLQKQKEEMLESANREAYKVYADLISSNIHKISKGLKEIKLENFYDNMNEISVPLDQKLSAVQNAQKYYKRYQKMKQREIVLEKQIENTEDEINYLELVTDAIDRTDDVKNLDEIYFELIKNNYIKKDKKIKNKPKKIAIHSIDYDDTSKVYYGKNNLQNEYITFKVADKNDVWMHVKGFPGSHVVIKCDGYPSDELLVFAAEIAAKNSKAKDSNKVDVDFTTRKNVKKHPSGKTGLVNYVNFKTITVDL</sequence>
<evidence type="ECO:0000256" key="3">
    <source>
        <dbReference type="ARBA" id="ARBA00022884"/>
    </source>
</evidence>
<protein>
    <recommendedName>
        <fullName evidence="5">Rqc2 homolog RqcH</fullName>
        <shortName evidence="5">RqcH</shortName>
    </recommendedName>
</protein>
<dbReference type="InterPro" id="IPR051608">
    <property type="entry name" value="RQC_Subunit_NEMF"/>
</dbReference>
<dbReference type="InterPro" id="IPR008532">
    <property type="entry name" value="NFACT_RNA-bd"/>
</dbReference>
<keyword evidence="5" id="KW-0175">Coiled coil</keyword>
<dbReference type="Pfam" id="PF05833">
    <property type="entry name" value="NFACT_N"/>
    <property type="match status" value="1"/>
</dbReference>
<keyword evidence="8" id="KW-1185">Reference proteome</keyword>
<dbReference type="Gene3D" id="2.30.310.10">
    <property type="entry name" value="ibrinogen binding protein from staphylococcus aureus domain"/>
    <property type="match status" value="1"/>
</dbReference>
<dbReference type="KEGG" id="fms:M1R53_03000"/>
<dbReference type="EMBL" id="CP096649">
    <property type="protein sequence ID" value="UQK59627.1"/>
    <property type="molecule type" value="Genomic_DNA"/>
</dbReference>
<dbReference type="GO" id="GO:0000049">
    <property type="term" value="F:tRNA binding"/>
    <property type="evidence" value="ECO:0007669"/>
    <property type="project" value="UniProtKB-UniRule"/>
</dbReference>
<keyword evidence="4 5" id="KW-0648">Protein biosynthesis</keyword>
<proteinExistence type="inferred from homology"/>
<dbReference type="GO" id="GO:1990112">
    <property type="term" value="C:RQC complex"/>
    <property type="evidence" value="ECO:0007669"/>
    <property type="project" value="TreeGrafter"/>
</dbReference>
<evidence type="ECO:0000313" key="7">
    <source>
        <dbReference type="EMBL" id="UQK59627.1"/>
    </source>
</evidence>
<dbReference type="Gene3D" id="1.10.8.50">
    <property type="match status" value="1"/>
</dbReference>
<comment type="similarity">
    <text evidence="5">Belongs to the NEMF family.</text>
</comment>
<dbReference type="Pfam" id="PF05670">
    <property type="entry name" value="NFACT-R_1"/>
    <property type="match status" value="1"/>
</dbReference>
<dbReference type="HAMAP" id="MF_00844_B">
    <property type="entry name" value="RqcH_B"/>
    <property type="match status" value="1"/>
</dbReference>
<evidence type="ECO:0000256" key="1">
    <source>
        <dbReference type="ARBA" id="ARBA00022555"/>
    </source>
</evidence>
<organism evidence="7 8">
    <name type="scientific">Fenollaria massiliensis</name>
    <dbReference type="NCBI Taxonomy" id="938288"/>
    <lineage>
        <taxon>Bacteria</taxon>
        <taxon>Bacillati</taxon>
        <taxon>Bacillota</taxon>
        <taxon>Clostridia</taxon>
        <taxon>Eubacteriales</taxon>
        <taxon>Fenollaria</taxon>
    </lineage>
</organism>
<evidence type="ECO:0000256" key="4">
    <source>
        <dbReference type="ARBA" id="ARBA00022917"/>
    </source>
</evidence>
<feature type="domain" description="NFACT RNA-binding" evidence="6">
    <location>
        <begin position="469"/>
        <end position="555"/>
    </location>
</feature>
<dbReference type="GO" id="GO:0019843">
    <property type="term" value="F:rRNA binding"/>
    <property type="evidence" value="ECO:0007669"/>
    <property type="project" value="UniProtKB-UniRule"/>
</dbReference>
<comment type="function">
    <text evidence="5">Key component of the ribosome quality control system (RQC), a ribosome-associated complex that mediates the extraction of incompletely synthesized nascent chains from stalled ribosomes and their subsequent degradation. RqcH recruits Ala-charged tRNA, and with RqcP directs the elongation of stalled nascent chains on 50S ribosomal subunits, leading to non-templated C-terminal alanine extensions (Ala tail). The Ala tail promotes nascent chain degradation. May add between 1 and at least 8 Ala residues. Binds to stalled 50S ribosomal subunits.</text>
</comment>
<dbReference type="AlphaFoldDB" id="A0A9E7DKU6"/>
<evidence type="ECO:0000313" key="8">
    <source>
        <dbReference type="Proteomes" id="UP000831151"/>
    </source>
</evidence>
<gene>
    <name evidence="5" type="primary">rqcH</name>
    <name evidence="7" type="ORF">M1R53_03000</name>
</gene>
<dbReference type="RefSeq" id="WP_249243027.1">
    <property type="nucleotide sequence ID" value="NZ_CP096649.1"/>
</dbReference>
<dbReference type="Gene3D" id="3.40.970.40">
    <property type="entry name" value="fibrinogen binding protein from staphylococcus aureus domain like"/>
    <property type="match status" value="1"/>
</dbReference>
<dbReference type="InterPro" id="IPR043682">
    <property type="entry name" value="RqcH_bacterial"/>
</dbReference>
<evidence type="ECO:0000259" key="6">
    <source>
        <dbReference type="Pfam" id="PF05670"/>
    </source>
</evidence>